<dbReference type="InterPro" id="IPR015424">
    <property type="entry name" value="PyrdxlP-dep_Trfase"/>
</dbReference>
<evidence type="ECO:0000256" key="3">
    <source>
        <dbReference type="PIRSR" id="PIRSR000390-2"/>
    </source>
</evidence>
<dbReference type="InterPro" id="IPR015421">
    <property type="entry name" value="PyrdxlP-dep_Trfase_major"/>
</dbReference>
<dbReference type="InterPro" id="IPR000653">
    <property type="entry name" value="DegT/StrS_aminotransferase"/>
</dbReference>
<protein>
    <submittedName>
        <fullName evidence="5">dTDP-4-amino-4,6-dideoxygalactose transaminase</fullName>
    </submittedName>
</protein>
<name>A0A1T4LIF2_TREPO</name>
<evidence type="ECO:0000313" key="5">
    <source>
        <dbReference type="EMBL" id="SJZ54513.1"/>
    </source>
</evidence>
<sequence>MAIQVFKPVFDVEACLSQIRECLERGWTGMGFKTVEFEELWKKYTGLPNAYYLNSATAALNLAFNILKSEKGWADGDEVISTPLTFVSTNHAILKANLHAVFADVDDTMCLDPDDVVKKITPKTRAVCFVAFGGNTGRYEEIVKICKEHNLALVLDAAHMAGTRLNGVIPGKEADCVCWSYQAVKNLPTGDSGMICFKEKAYDEIARKRAWLGINKDTYARFGAGSYKWKYDVEYVGNKYNGNAVMAAIAIAQLPHLDESNKYRRQVAAWYMEKLSAHKDKISFVRIPENCETSQHIFQIIVENRDELLQFLNEHEIFPGVHYITNTEYCMYSYGKGTCPKADYASDHVISLPCHLGLTKKDVYHIADLVIEFVNK</sequence>
<proteinExistence type="inferred from homology"/>
<dbReference type="STRING" id="261392.SAMN02745149_01614"/>
<evidence type="ECO:0000313" key="6">
    <source>
        <dbReference type="Proteomes" id="UP000190423"/>
    </source>
</evidence>
<feature type="modified residue" description="N6-(pyridoxal phosphate)lysine" evidence="3">
    <location>
        <position position="185"/>
    </location>
</feature>
<keyword evidence="3 4" id="KW-0663">Pyridoxal phosphate</keyword>
<dbReference type="GO" id="GO:0008483">
    <property type="term" value="F:transaminase activity"/>
    <property type="evidence" value="ECO:0007669"/>
    <property type="project" value="TreeGrafter"/>
</dbReference>
<dbReference type="PANTHER" id="PTHR30244">
    <property type="entry name" value="TRANSAMINASE"/>
    <property type="match status" value="1"/>
</dbReference>
<evidence type="ECO:0000256" key="1">
    <source>
        <dbReference type="ARBA" id="ARBA00037999"/>
    </source>
</evidence>
<dbReference type="Pfam" id="PF01041">
    <property type="entry name" value="DegT_DnrJ_EryC1"/>
    <property type="match status" value="1"/>
</dbReference>
<dbReference type="AlphaFoldDB" id="A0A1T4LIF2"/>
<dbReference type="PANTHER" id="PTHR30244:SF34">
    <property type="entry name" value="DTDP-4-AMINO-4,6-DIDEOXYGALACTOSE TRANSAMINASE"/>
    <property type="match status" value="1"/>
</dbReference>
<dbReference type="SUPFAM" id="SSF53383">
    <property type="entry name" value="PLP-dependent transferases"/>
    <property type="match status" value="1"/>
</dbReference>
<feature type="active site" description="Proton acceptor" evidence="2">
    <location>
        <position position="185"/>
    </location>
</feature>
<gene>
    <name evidence="5" type="ORF">SAMN02745149_01614</name>
</gene>
<dbReference type="RefSeq" id="WP_078933514.1">
    <property type="nucleotide sequence ID" value="NZ_FUWG01000011.1"/>
</dbReference>
<dbReference type="InterPro" id="IPR015422">
    <property type="entry name" value="PyrdxlP-dep_Trfase_small"/>
</dbReference>
<dbReference type="EMBL" id="FUWG01000011">
    <property type="protein sequence ID" value="SJZ54513.1"/>
    <property type="molecule type" value="Genomic_DNA"/>
</dbReference>
<organism evidence="5 6">
    <name type="scientific">Treponema porcinum</name>
    <dbReference type="NCBI Taxonomy" id="261392"/>
    <lineage>
        <taxon>Bacteria</taxon>
        <taxon>Pseudomonadati</taxon>
        <taxon>Spirochaetota</taxon>
        <taxon>Spirochaetia</taxon>
        <taxon>Spirochaetales</taxon>
        <taxon>Treponemataceae</taxon>
        <taxon>Treponema</taxon>
    </lineage>
</organism>
<dbReference type="GO" id="GO:0000271">
    <property type="term" value="P:polysaccharide biosynthetic process"/>
    <property type="evidence" value="ECO:0007669"/>
    <property type="project" value="TreeGrafter"/>
</dbReference>
<reference evidence="5 6" key="1">
    <citation type="submission" date="2017-02" db="EMBL/GenBank/DDBJ databases">
        <authorList>
            <person name="Peterson S.W."/>
        </authorList>
    </citation>
    <scope>NUCLEOTIDE SEQUENCE [LARGE SCALE GENOMIC DNA]</scope>
    <source>
        <strain evidence="5 6">ATCC BAA-908</strain>
    </source>
</reference>
<dbReference type="Proteomes" id="UP000190423">
    <property type="component" value="Unassembled WGS sequence"/>
</dbReference>
<evidence type="ECO:0000256" key="4">
    <source>
        <dbReference type="RuleBase" id="RU004508"/>
    </source>
</evidence>
<dbReference type="OrthoDB" id="9810913at2"/>
<dbReference type="Gene3D" id="3.90.1150.10">
    <property type="entry name" value="Aspartate Aminotransferase, domain 1"/>
    <property type="match status" value="1"/>
</dbReference>
<dbReference type="Gene3D" id="3.40.640.10">
    <property type="entry name" value="Type I PLP-dependent aspartate aminotransferase-like (Major domain)"/>
    <property type="match status" value="1"/>
</dbReference>
<dbReference type="PIRSF" id="PIRSF000390">
    <property type="entry name" value="PLP_StrS"/>
    <property type="match status" value="1"/>
</dbReference>
<comment type="similarity">
    <text evidence="1 4">Belongs to the DegT/DnrJ/EryC1 family.</text>
</comment>
<keyword evidence="6" id="KW-1185">Reference proteome</keyword>
<accession>A0A1T4LIF2</accession>
<dbReference type="GO" id="GO:0030170">
    <property type="term" value="F:pyridoxal phosphate binding"/>
    <property type="evidence" value="ECO:0007669"/>
    <property type="project" value="TreeGrafter"/>
</dbReference>
<dbReference type="GeneID" id="78316898"/>
<evidence type="ECO:0000256" key="2">
    <source>
        <dbReference type="PIRSR" id="PIRSR000390-1"/>
    </source>
</evidence>